<keyword evidence="3" id="KW-1185">Reference proteome</keyword>
<proteinExistence type="predicted"/>
<feature type="compositionally biased region" description="Basic residues" evidence="1">
    <location>
        <begin position="11"/>
        <end position="22"/>
    </location>
</feature>
<feature type="compositionally biased region" description="Basic and acidic residues" evidence="1">
    <location>
        <begin position="84"/>
        <end position="96"/>
    </location>
</feature>
<protein>
    <submittedName>
        <fullName evidence="2">Uncharacterized protein</fullName>
    </submittedName>
</protein>
<evidence type="ECO:0000313" key="3">
    <source>
        <dbReference type="Proteomes" id="UP000604046"/>
    </source>
</evidence>
<feature type="region of interest" description="Disordered" evidence="1">
    <location>
        <begin position="1"/>
        <end position="31"/>
    </location>
</feature>
<feature type="compositionally biased region" description="Low complexity" evidence="1">
    <location>
        <begin position="103"/>
        <end position="126"/>
    </location>
</feature>
<gene>
    <name evidence="2" type="ORF">SNAT2548_LOCUS27335</name>
</gene>
<reference evidence="2" key="1">
    <citation type="submission" date="2021-02" db="EMBL/GenBank/DDBJ databases">
        <authorList>
            <person name="Dougan E. K."/>
            <person name="Rhodes N."/>
            <person name="Thang M."/>
            <person name="Chan C."/>
        </authorList>
    </citation>
    <scope>NUCLEOTIDE SEQUENCE</scope>
</reference>
<dbReference type="EMBL" id="CAJNDS010002462">
    <property type="protein sequence ID" value="CAE7487327.1"/>
    <property type="molecule type" value="Genomic_DNA"/>
</dbReference>
<dbReference type="Proteomes" id="UP000604046">
    <property type="component" value="Unassembled WGS sequence"/>
</dbReference>
<sequence length="135" mass="14546">MRDGQQESKPAKGKGKSGKKNRSGSAWWGHEGWYASGGDWSEWNWGHMGHPGTDGWWGWGHDGNQEYYGQAGGSSSWKGRGKASRHEGRGSKDGKEANLNASQTPPQTVAPVPAAKGSEGSKASKASGERCFKWQ</sequence>
<accession>A0A812SNV2</accession>
<evidence type="ECO:0000256" key="1">
    <source>
        <dbReference type="SAM" id="MobiDB-lite"/>
    </source>
</evidence>
<dbReference type="AlphaFoldDB" id="A0A812SNV2"/>
<name>A0A812SNV2_9DINO</name>
<evidence type="ECO:0000313" key="2">
    <source>
        <dbReference type="EMBL" id="CAE7487327.1"/>
    </source>
</evidence>
<feature type="region of interest" description="Disordered" evidence="1">
    <location>
        <begin position="59"/>
        <end position="135"/>
    </location>
</feature>
<comment type="caution">
    <text evidence="2">The sequence shown here is derived from an EMBL/GenBank/DDBJ whole genome shotgun (WGS) entry which is preliminary data.</text>
</comment>
<feature type="compositionally biased region" description="Basic and acidic residues" evidence="1">
    <location>
        <begin position="1"/>
        <end position="10"/>
    </location>
</feature>
<organism evidence="2 3">
    <name type="scientific">Symbiodinium natans</name>
    <dbReference type="NCBI Taxonomy" id="878477"/>
    <lineage>
        <taxon>Eukaryota</taxon>
        <taxon>Sar</taxon>
        <taxon>Alveolata</taxon>
        <taxon>Dinophyceae</taxon>
        <taxon>Suessiales</taxon>
        <taxon>Symbiodiniaceae</taxon>
        <taxon>Symbiodinium</taxon>
    </lineage>
</organism>